<evidence type="ECO:0000259" key="4">
    <source>
        <dbReference type="Pfam" id="PF00034"/>
    </source>
</evidence>
<dbReference type="GO" id="GO:0020037">
    <property type="term" value="F:heme binding"/>
    <property type="evidence" value="ECO:0007669"/>
    <property type="project" value="InterPro"/>
</dbReference>
<dbReference type="STRING" id="1172190.M947_01125"/>
<dbReference type="SUPFAM" id="SSF46626">
    <property type="entry name" value="Cytochrome c"/>
    <property type="match status" value="1"/>
</dbReference>
<evidence type="ECO:0000313" key="6">
    <source>
        <dbReference type="Proteomes" id="UP000015520"/>
    </source>
</evidence>
<feature type="domain" description="Cytochrome c" evidence="4">
    <location>
        <begin position="27"/>
        <end position="107"/>
    </location>
</feature>
<dbReference type="RefSeq" id="WP_021286506.1">
    <property type="nucleotide sequence ID" value="NZ_AUPZ01000002.1"/>
</dbReference>
<comment type="caution">
    <text evidence="5">The sequence shown here is derived from an EMBL/GenBank/DDBJ whole genome shotgun (WGS) entry which is preliminary data.</text>
</comment>
<dbReference type="PATRIC" id="fig|1172190.3.peg.214"/>
<gene>
    <name evidence="5" type="ORF">M947_01125</name>
</gene>
<dbReference type="eggNOG" id="COG2010">
    <property type="taxonomic scope" value="Bacteria"/>
</dbReference>
<dbReference type="InterPro" id="IPR036909">
    <property type="entry name" value="Cyt_c-like_dom_sf"/>
</dbReference>
<name>T0L3K2_9BACT</name>
<keyword evidence="6" id="KW-1185">Reference proteome</keyword>
<dbReference type="Gene3D" id="1.10.760.10">
    <property type="entry name" value="Cytochrome c-like domain"/>
    <property type="match status" value="1"/>
</dbReference>
<protein>
    <recommendedName>
        <fullName evidence="4">Cytochrome c domain-containing protein</fullName>
    </recommendedName>
</protein>
<keyword evidence="1" id="KW-0349">Heme</keyword>
<accession>T0L3K2</accession>
<dbReference type="AlphaFoldDB" id="T0L3K2"/>
<evidence type="ECO:0000256" key="2">
    <source>
        <dbReference type="ARBA" id="ARBA00022723"/>
    </source>
</evidence>
<evidence type="ECO:0000256" key="1">
    <source>
        <dbReference type="ARBA" id="ARBA00022617"/>
    </source>
</evidence>
<sequence>MKNILILIFPLYLFASSSFITPLEYASQLYKNPRGIGCHNCHGDKGEGKIVATYIDKKKQKNFTGPVINELDFEYFFNSLNERKDGMPRYFLTKKEIQALYLYLQEAKKNVK</sequence>
<dbReference type="EMBL" id="AUPZ01000002">
    <property type="protein sequence ID" value="EQB40428.1"/>
    <property type="molecule type" value="Genomic_DNA"/>
</dbReference>
<keyword evidence="2" id="KW-0479">Metal-binding</keyword>
<reference evidence="5 6" key="1">
    <citation type="submission" date="2013-07" db="EMBL/GenBank/DDBJ databases">
        <title>Sulfurimonas hongkongensis AST-10 Genome Sequencing.</title>
        <authorList>
            <person name="Cai L."/>
            <person name="Zhang T."/>
        </authorList>
    </citation>
    <scope>NUCLEOTIDE SEQUENCE [LARGE SCALE GENOMIC DNA]</scope>
    <source>
        <strain evidence="5 6">AST-10</strain>
    </source>
</reference>
<dbReference type="GO" id="GO:0046872">
    <property type="term" value="F:metal ion binding"/>
    <property type="evidence" value="ECO:0007669"/>
    <property type="project" value="UniProtKB-KW"/>
</dbReference>
<proteinExistence type="predicted"/>
<dbReference type="Proteomes" id="UP000015520">
    <property type="component" value="Unassembled WGS sequence"/>
</dbReference>
<evidence type="ECO:0000256" key="3">
    <source>
        <dbReference type="ARBA" id="ARBA00023004"/>
    </source>
</evidence>
<dbReference type="GO" id="GO:0009055">
    <property type="term" value="F:electron transfer activity"/>
    <property type="evidence" value="ECO:0007669"/>
    <property type="project" value="InterPro"/>
</dbReference>
<organism evidence="5 6">
    <name type="scientific">Sulfurimonas hongkongensis</name>
    <dbReference type="NCBI Taxonomy" id="1172190"/>
    <lineage>
        <taxon>Bacteria</taxon>
        <taxon>Pseudomonadati</taxon>
        <taxon>Campylobacterota</taxon>
        <taxon>Epsilonproteobacteria</taxon>
        <taxon>Campylobacterales</taxon>
        <taxon>Sulfurimonadaceae</taxon>
        <taxon>Sulfurimonas</taxon>
    </lineage>
</organism>
<keyword evidence="3" id="KW-0408">Iron</keyword>
<dbReference type="InterPro" id="IPR009056">
    <property type="entry name" value="Cyt_c-like_dom"/>
</dbReference>
<dbReference type="Pfam" id="PF00034">
    <property type="entry name" value="Cytochrom_C"/>
    <property type="match status" value="1"/>
</dbReference>
<evidence type="ECO:0000313" key="5">
    <source>
        <dbReference type="EMBL" id="EQB40428.1"/>
    </source>
</evidence>
<dbReference type="OrthoDB" id="5328547at2"/>